<keyword evidence="3" id="KW-0479">Metal-binding</keyword>
<dbReference type="SUPFAM" id="SSF63829">
    <property type="entry name" value="Calcium-dependent phosphotriesterase"/>
    <property type="match status" value="1"/>
</dbReference>
<dbReference type="PANTHER" id="PTHR10907:SF47">
    <property type="entry name" value="REGUCALCIN"/>
    <property type="match status" value="1"/>
</dbReference>
<dbReference type="AlphaFoldDB" id="A0A1I2EPN0"/>
<evidence type="ECO:0000313" key="6">
    <source>
        <dbReference type="Proteomes" id="UP000199513"/>
    </source>
</evidence>
<dbReference type="PANTHER" id="PTHR10907">
    <property type="entry name" value="REGUCALCIN"/>
    <property type="match status" value="1"/>
</dbReference>
<evidence type="ECO:0000259" key="4">
    <source>
        <dbReference type="Pfam" id="PF08450"/>
    </source>
</evidence>
<evidence type="ECO:0000313" key="5">
    <source>
        <dbReference type="EMBL" id="SFE94301.1"/>
    </source>
</evidence>
<dbReference type="GO" id="GO:0019853">
    <property type="term" value="P:L-ascorbic acid biosynthetic process"/>
    <property type="evidence" value="ECO:0007669"/>
    <property type="project" value="TreeGrafter"/>
</dbReference>
<dbReference type="GO" id="GO:0005509">
    <property type="term" value="F:calcium ion binding"/>
    <property type="evidence" value="ECO:0007669"/>
    <property type="project" value="TreeGrafter"/>
</dbReference>
<dbReference type="Proteomes" id="UP000199513">
    <property type="component" value="Unassembled WGS sequence"/>
</dbReference>
<keyword evidence="3" id="KW-0862">Zinc</keyword>
<dbReference type="PRINTS" id="PR01790">
    <property type="entry name" value="SMP30FAMILY"/>
</dbReference>
<dbReference type="InterPro" id="IPR011042">
    <property type="entry name" value="6-blade_b-propeller_TolB-like"/>
</dbReference>
<sequence>MKYQSILCFFATLLFACQDNTKNEEKQVTDSMIETTGQEEKTSISSMKAELLLDAKASLGEGALWNSKTNELYWVDIEKGVLHIFNPQSQENKSINLGQRVGTVVPTAEGNVLVALEDGIYEVDLKTEKKKMLTARPEKNYPDNRFNDGKCDPAGRFWVGTMSMKGIAKAGALYCFDNQGYIKRVYDSVTVSNGIVWSLDSTKMYYIDTPTKEVKEFAYDMSTGKATFTKVAVQIPDGMGYPDGMTIDNEGMLWIAMWEGYSVLRFSPFTGELLMKIEVPVARVTSCAFGGENLDTLYITTASIGAKEEELKEYPHSGSLFVVKTGHKGIPNFAYQKKKKKMTVSF</sequence>
<feature type="binding site" evidence="3">
    <location>
        <position position="243"/>
    </location>
    <ligand>
        <name>a divalent metal cation</name>
        <dbReference type="ChEBI" id="CHEBI:60240"/>
    </ligand>
</feature>
<feature type="binding site" evidence="3">
    <location>
        <position position="61"/>
    </location>
    <ligand>
        <name>a divalent metal cation</name>
        <dbReference type="ChEBI" id="CHEBI:60240"/>
    </ligand>
</feature>
<protein>
    <submittedName>
        <fullName evidence="5">Sugar lactone lactonase YvrE</fullName>
    </submittedName>
</protein>
<dbReference type="Gene3D" id="2.120.10.30">
    <property type="entry name" value="TolB, C-terminal domain"/>
    <property type="match status" value="1"/>
</dbReference>
<dbReference type="OrthoDB" id="2633250at2"/>
<dbReference type="InterPro" id="IPR013658">
    <property type="entry name" value="SGL"/>
</dbReference>
<feature type="domain" description="SMP-30/Gluconolactonase/LRE-like region" evidence="4">
    <location>
        <begin position="59"/>
        <end position="302"/>
    </location>
</feature>
<dbReference type="STRING" id="1003.SAMN04488541_1010109"/>
<comment type="similarity">
    <text evidence="1">Belongs to the SMP-30/CGR1 family.</text>
</comment>
<proteinExistence type="inferred from homology"/>
<reference evidence="5 6" key="1">
    <citation type="submission" date="2016-10" db="EMBL/GenBank/DDBJ databases">
        <authorList>
            <person name="de Groot N.N."/>
        </authorList>
    </citation>
    <scope>NUCLEOTIDE SEQUENCE [LARGE SCALE GENOMIC DNA]</scope>
    <source>
        <strain>GEY</strain>
        <strain evidence="6">DSM 9560</strain>
    </source>
</reference>
<dbReference type="RefSeq" id="WP_091542638.1">
    <property type="nucleotide sequence ID" value="NZ_FONY01000010.1"/>
</dbReference>
<dbReference type="InterPro" id="IPR005511">
    <property type="entry name" value="SMP-30"/>
</dbReference>
<gene>
    <name evidence="5" type="ORF">SAMN04488541_1010109</name>
</gene>
<feature type="binding site" evidence="3">
    <location>
        <position position="193"/>
    </location>
    <ligand>
        <name>a divalent metal cation</name>
        <dbReference type="ChEBI" id="CHEBI:60240"/>
    </ligand>
</feature>
<accession>A0A1I2EPN0</accession>
<dbReference type="PROSITE" id="PS51257">
    <property type="entry name" value="PROKAR_LIPOPROTEIN"/>
    <property type="match status" value="1"/>
</dbReference>
<keyword evidence="6" id="KW-1185">Reference proteome</keyword>
<dbReference type="EMBL" id="FONY01000010">
    <property type="protein sequence ID" value="SFE94301.1"/>
    <property type="molecule type" value="Genomic_DNA"/>
</dbReference>
<dbReference type="Pfam" id="PF08450">
    <property type="entry name" value="SGL"/>
    <property type="match status" value="1"/>
</dbReference>
<evidence type="ECO:0000256" key="1">
    <source>
        <dbReference type="ARBA" id="ARBA00008853"/>
    </source>
</evidence>
<name>A0A1I2EPN0_9BACT</name>
<feature type="active site" description="Proton donor/acceptor" evidence="2">
    <location>
        <position position="243"/>
    </location>
</feature>
<comment type="cofactor">
    <cofactor evidence="3">
        <name>Zn(2+)</name>
        <dbReference type="ChEBI" id="CHEBI:29105"/>
    </cofactor>
    <text evidence="3">Binds 1 divalent metal cation per subunit.</text>
</comment>
<organism evidence="5 6">
    <name type="scientific">Thermoflexibacter ruber</name>
    <dbReference type="NCBI Taxonomy" id="1003"/>
    <lineage>
        <taxon>Bacteria</taxon>
        <taxon>Pseudomonadati</taxon>
        <taxon>Bacteroidota</taxon>
        <taxon>Cytophagia</taxon>
        <taxon>Cytophagales</taxon>
        <taxon>Thermoflexibacteraceae</taxon>
        <taxon>Thermoflexibacter</taxon>
    </lineage>
</organism>
<evidence type="ECO:0000256" key="3">
    <source>
        <dbReference type="PIRSR" id="PIRSR605511-2"/>
    </source>
</evidence>
<dbReference type="GO" id="GO:0004341">
    <property type="term" value="F:gluconolactonase activity"/>
    <property type="evidence" value="ECO:0007669"/>
    <property type="project" value="TreeGrafter"/>
</dbReference>
<feature type="binding site" evidence="3">
    <location>
        <position position="145"/>
    </location>
    <ligand>
        <name>substrate</name>
    </ligand>
</feature>
<evidence type="ECO:0000256" key="2">
    <source>
        <dbReference type="PIRSR" id="PIRSR605511-1"/>
    </source>
</evidence>
<feature type="binding site" evidence="3">
    <location>
        <position position="147"/>
    </location>
    <ligand>
        <name>substrate</name>
    </ligand>
</feature>